<feature type="compositionally biased region" description="Low complexity" evidence="1">
    <location>
        <begin position="651"/>
        <end position="666"/>
    </location>
</feature>
<feature type="compositionally biased region" description="Low complexity" evidence="1">
    <location>
        <begin position="580"/>
        <end position="608"/>
    </location>
</feature>
<proteinExistence type="predicted"/>
<dbReference type="Proteomes" id="UP001362899">
    <property type="component" value="Unassembled WGS sequence"/>
</dbReference>
<organism evidence="2 3">
    <name type="scientific">Starmerella bacillaris</name>
    <name type="common">Yeast</name>
    <name type="synonym">Candida zemplinina</name>
    <dbReference type="NCBI Taxonomy" id="1247836"/>
    <lineage>
        <taxon>Eukaryota</taxon>
        <taxon>Fungi</taxon>
        <taxon>Dikarya</taxon>
        <taxon>Ascomycota</taxon>
        <taxon>Saccharomycotina</taxon>
        <taxon>Dipodascomycetes</taxon>
        <taxon>Dipodascales</taxon>
        <taxon>Trichomonascaceae</taxon>
        <taxon>Starmerella</taxon>
    </lineage>
</organism>
<evidence type="ECO:0000256" key="1">
    <source>
        <dbReference type="SAM" id="MobiDB-lite"/>
    </source>
</evidence>
<protein>
    <submittedName>
        <fullName evidence="2">Uncharacterized protein</fullName>
    </submittedName>
</protein>
<accession>A0AAV5RE47</accession>
<dbReference type="AlphaFoldDB" id="A0AAV5RE47"/>
<dbReference type="PANTHER" id="PTHR24258:SF116">
    <property type="entry name" value="FI16631P1-RELATED"/>
    <property type="match status" value="1"/>
</dbReference>
<gene>
    <name evidence="2" type="ORF">DASB73_001950</name>
</gene>
<name>A0AAV5RE47_STABA</name>
<feature type="compositionally biased region" description="Basic and acidic residues" evidence="1">
    <location>
        <begin position="684"/>
        <end position="719"/>
    </location>
</feature>
<comment type="caution">
    <text evidence="2">The sequence shown here is derived from an EMBL/GenBank/DDBJ whole genome shotgun (WGS) entry which is preliminary data.</text>
</comment>
<feature type="compositionally biased region" description="Polar residues" evidence="1">
    <location>
        <begin position="20"/>
        <end position="30"/>
    </location>
</feature>
<reference evidence="2 3" key="1">
    <citation type="journal article" date="2023" name="Elife">
        <title>Identification of key yeast species and microbe-microbe interactions impacting larval growth of Drosophila in the wild.</title>
        <authorList>
            <person name="Mure A."/>
            <person name="Sugiura Y."/>
            <person name="Maeda R."/>
            <person name="Honda K."/>
            <person name="Sakurai N."/>
            <person name="Takahashi Y."/>
            <person name="Watada M."/>
            <person name="Katoh T."/>
            <person name="Gotoh A."/>
            <person name="Gotoh Y."/>
            <person name="Taniguchi I."/>
            <person name="Nakamura K."/>
            <person name="Hayashi T."/>
            <person name="Katayama T."/>
            <person name="Uemura T."/>
            <person name="Hattori Y."/>
        </authorList>
    </citation>
    <scope>NUCLEOTIDE SEQUENCE [LARGE SCALE GENOMIC DNA]</scope>
    <source>
        <strain evidence="2 3">SB-73</strain>
    </source>
</reference>
<feature type="compositionally biased region" description="Polar residues" evidence="1">
    <location>
        <begin position="280"/>
        <end position="289"/>
    </location>
</feature>
<dbReference type="PANTHER" id="PTHR24258">
    <property type="entry name" value="SERINE PROTEASE-RELATED"/>
    <property type="match status" value="1"/>
</dbReference>
<feature type="region of interest" description="Disordered" evidence="1">
    <location>
        <begin position="580"/>
        <end position="732"/>
    </location>
</feature>
<feature type="region of interest" description="Disordered" evidence="1">
    <location>
        <begin position="12"/>
        <end position="35"/>
    </location>
</feature>
<feature type="compositionally biased region" description="Basic and acidic residues" evidence="1">
    <location>
        <begin position="609"/>
        <end position="618"/>
    </location>
</feature>
<feature type="compositionally biased region" description="Polar residues" evidence="1">
    <location>
        <begin position="633"/>
        <end position="650"/>
    </location>
</feature>
<evidence type="ECO:0000313" key="2">
    <source>
        <dbReference type="EMBL" id="GMM49237.1"/>
    </source>
</evidence>
<dbReference type="EMBL" id="BTGC01000001">
    <property type="protein sequence ID" value="GMM49237.1"/>
    <property type="molecule type" value="Genomic_DNA"/>
</dbReference>
<evidence type="ECO:0000313" key="3">
    <source>
        <dbReference type="Proteomes" id="UP001362899"/>
    </source>
</evidence>
<feature type="region of interest" description="Disordered" evidence="1">
    <location>
        <begin position="268"/>
        <end position="289"/>
    </location>
</feature>
<sequence length="732" mass="83381">MDTVQNISGVIVGSNSGSVQQTSPPASSRPPNIGDINVVNAVRDEDIIDLDRPRRAGRQEFLSRPSWLFGINENILFCTALEALRFPDQNNVPRKFIEERFSDIMVTMNSEWPAGQRFLTETIAQLKSQPSRLAEKQRHGMEMRQKEFHNTALQAVKRAEKKLQLVPLDQREACLAELEKARKDAAVPMQEISVFKPTVEEIVLVELQTKIVRRIQGQTDRIYMAEQLAGRPYENPGAEYFINLQNEILKEIDERHVEIVASRDKVDPKSKLSRMRRRNQVTNGSTMSGSATRVRFTNREIAMLIHWIYSYPKSAWTAKINEFYVEGGVIRSPEHVRDKMRDLITRSRDTENGGLLLMRVRKNNVAKYNDPPEVQALCMSDIEGFRYPYGALDFVPSGMYFDEDAKQWVKGPLPSYYLHKYVAEVDRIRNVVKSKSMRKPEKSFGLLEMSLHHSALMPNGAYQSVSDFGLPEDGKQLGGQHLDSNFDIEGLTKANHRHKDYDIEALATAALNKTEYLQFGNSAESEHDSKYHNRIDVSRNDQLSAHTGHPEQIAEQMTEQIAEQLPQQINQQLPDQINQQINQQVSQQSQSEAQTHQSQPQSQPQSEQPEQHEHEQPEQPKQSEQSDQLEHVTAQSETDQSNQPGQGSHNTQTEPESQQQQPSSETNSGEHILDQSHTNVHSQSENESRSQETSHEVKEEEVSAPLSEKRDSADGKEKNIYPAKRVKHSDSL</sequence>
<keyword evidence="3" id="KW-1185">Reference proteome</keyword>